<organism evidence="3 4">
    <name type="scientific">Ramazzottius varieornatus</name>
    <name type="common">Water bear</name>
    <name type="synonym">Tardigrade</name>
    <dbReference type="NCBI Taxonomy" id="947166"/>
    <lineage>
        <taxon>Eukaryota</taxon>
        <taxon>Metazoa</taxon>
        <taxon>Ecdysozoa</taxon>
        <taxon>Tardigrada</taxon>
        <taxon>Eutardigrada</taxon>
        <taxon>Parachela</taxon>
        <taxon>Hypsibioidea</taxon>
        <taxon>Ramazzottiidae</taxon>
        <taxon>Ramazzottius</taxon>
    </lineage>
</organism>
<comment type="caution">
    <text evidence="3">The sequence shown here is derived from an EMBL/GenBank/DDBJ whole genome shotgun (WGS) entry which is preliminary data.</text>
</comment>
<dbReference type="SMART" id="SM00298">
    <property type="entry name" value="CHROMO"/>
    <property type="match status" value="1"/>
</dbReference>
<accession>A0A1D1UIA9</accession>
<sequence length="153" mass="17580">MKKKIGGGSEATKHIFRQHIPVSSTKRIPVEAKDNATVPERPPYWYVEEIRGVRVNDCGGLEYLVRWTGFSESGNPNTSWEPEHNCQLAIAKIREFYSRMPKDDREYFTARATLRAPSKLDLLLRDKKRTRKDEEAGDGHERSDIEYSPTISA</sequence>
<keyword evidence="4" id="KW-1185">Reference proteome</keyword>
<dbReference type="InterPro" id="IPR000953">
    <property type="entry name" value="Chromo/chromo_shadow_dom"/>
</dbReference>
<name>A0A1D1UIA9_RAMVA</name>
<dbReference type="Proteomes" id="UP000186922">
    <property type="component" value="Unassembled WGS sequence"/>
</dbReference>
<evidence type="ECO:0000259" key="2">
    <source>
        <dbReference type="PROSITE" id="PS50013"/>
    </source>
</evidence>
<protein>
    <recommendedName>
        <fullName evidence="2">Chromo domain-containing protein</fullName>
    </recommendedName>
</protein>
<dbReference type="SUPFAM" id="SSF54160">
    <property type="entry name" value="Chromo domain-like"/>
    <property type="match status" value="1"/>
</dbReference>
<evidence type="ECO:0000313" key="3">
    <source>
        <dbReference type="EMBL" id="GAU88115.1"/>
    </source>
</evidence>
<feature type="domain" description="Chromo" evidence="2">
    <location>
        <begin position="45"/>
        <end position="99"/>
    </location>
</feature>
<feature type="compositionally biased region" description="Basic and acidic residues" evidence="1">
    <location>
        <begin position="131"/>
        <end position="145"/>
    </location>
</feature>
<dbReference type="InterPro" id="IPR023780">
    <property type="entry name" value="Chromo_domain"/>
</dbReference>
<dbReference type="OrthoDB" id="433924at2759"/>
<feature type="region of interest" description="Disordered" evidence="1">
    <location>
        <begin position="125"/>
        <end position="153"/>
    </location>
</feature>
<dbReference type="CDD" id="cd00024">
    <property type="entry name" value="CD_CSD"/>
    <property type="match status" value="1"/>
</dbReference>
<dbReference type="Pfam" id="PF00385">
    <property type="entry name" value="Chromo"/>
    <property type="match status" value="1"/>
</dbReference>
<gene>
    <name evidence="3" type="primary">RvY_00870-1</name>
    <name evidence="3" type="synonym">RvY_00870.1</name>
    <name evidence="3" type="ORF">RvY_00870</name>
</gene>
<dbReference type="EMBL" id="BDGG01000001">
    <property type="protein sequence ID" value="GAU88115.1"/>
    <property type="molecule type" value="Genomic_DNA"/>
</dbReference>
<dbReference type="Gene3D" id="2.40.50.40">
    <property type="match status" value="1"/>
</dbReference>
<dbReference type="InterPro" id="IPR016197">
    <property type="entry name" value="Chromo-like_dom_sf"/>
</dbReference>
<reference evidence="3 4" key="1">
    <citation type="journal article" date="2016" name="Nat. Commun.">
        <title>Extremotolerant tardigrade genome and improved radiotolerance of human cultured cells by tardigrade-unique protein.</title>
        <authorList>
            <person name="Hashimoto T."/>
            <person name="Horikawa D.D."/>
            <person name="Saito Y."/>
            <person name="Kuwahara H."/>
            <person name="Kozuka-Hata H."/>
            <person name="Shin-I T."/>
            <person name="Minakuchi Y."/>
            <person name="Ohishi K."/>
            <person name="Motoyama A."/>
            <person name="Aizu T."/>
            <person name="Enomoto A."/>
            <person name="Kondo K."/>
            <person name="Tanaka S."/>
            <person name="Hara Y."/>
            <person name="Koshikawa S."/>
            <person name="Sagara H."/>
            <person name="Miura T."/>
            <person name="Yokobori S."/>
            <person name="Miyagawa K."/>
            <person name="Suzuki Y."/>
            <person name="Kubo T."/>
            <person name="Oyama M."/>
            <person name="Kohara Y."/>
            <person name="Fujiyama A."/>
            <person name="Arakawa K."/>
            <person name="Katayama T."/>
            <person name="Toyoda A."/>
            <person name="Kunieda T."/>
        </authorList>
    </citation>
    <scope>NUCLEOTIDE SEQUENCE [LARGE SCALE GENOMIC DNA]</scope>
    <source>
        <strain evidence="3 4">YOKOZUNA-1</strain>
    </source>
</reference>
<dbReference type="AlphaFoldDB" id="A0A1D1UIA9"/>
<evidence type="ECO:0000313" key="4">
    <source>
        <dbReference type="Proteomes" id="UP000186922"/>
    </source>
</evidence>
<evidence type="ECO:0000256" key="1">
    <source>
        <dbReference type="SAM" id="MobiDB-lite"/>
    </source>
</evidence>
<dbReference type="PROSITE" id="PS50013">
    <property type="entry name" value="CHROMO_2"/>
    <property type="match status" value="1"/>
</dbReference>
<proteinExistence type="predicted"/>